<feature type="region of interest" description="Disordered" evidence="1">
    <location>
        <begin position="246"/>
        <end position="265"/>
    </location>
</feature>
<feature type="region of interest" description="Disordered" evidence="1">
    <location>
        <begin position="54"/>
        <end position="163"/>
    </location>
</feature>
<organism evidence="4 5">
    <name type="scientific">Saxibacter everestensis</name>
    <dbReference type="NCBI Taxonomy" id="2909229"/>
    <lineage>
        <taxon>Bacteria</taxon>
        <taxon>Bacillati</taxon>
        <taxon>Actinomycetota</taxon>
        <taxon>Actinomycetes</taxon>
        <taxon>Micrococcales</taxon>
        <taxon>Brevibacteriaceae</taxon>
        <taxon>Saxibacter</taxon>
    </lineage>
</organism>
<keyword evidence="2" id="KW-0472">Membrane</keyword>
<keyword evidence="2" id="KW-1133">Transmembrane helix</keyword>
<dbReference type="EMBL" id="CP090958">
    <property type="protein sequence ID" value="WGW13109.1"/>
    <property type="molecule type" value="Genomic_DNA"/>
</dbReference>
<reference evidence="4 5" key="1">
    <citation type="submission" date="2023-05" db="EMBL/GenBank/DDBJ databases">
        <title>Lithophilousrod everest ZFBP1038 complete genpme.</title>
        <authorList>
            <person name="Tian M."/>
        </authorList>
    </citation>
    <scope>NUCLEOTIDE SEQUENCE [LARGE SCALE GENOMIC DNA]</scope>
    <source>
        <strain evidence="4 5">ZFBP1038</strain>
    </source>
</reference>
<feature type="compositionally biased region" description="Basic and acidic residues" evidence="1">
    <location>
        <begin position="95"/>
        <end position="114"/>
    </location>
</feature>
<dbReference type="InterPro" id="IPR058593">
    <property type="entry name" value="ARB_07466-like_C"/>
</dbReference>
<accession>A0ABY8QXJ0</accession>
<feature type="compositionally biased region" description="Basic and acidic residues" evidence="1">
    <location>
        <begin position="1"/>
        <end position="11"/>
    </location>
</feature>
<feature type="compositionally biased region" description="Polar residues" evidence="1">
    <location>
        <begin position="154"/>
        <end position="163"/>
    </location>
</feature>
<evidence type="ECO:0000313" key="4">
    <source>
        <dbReference type="EMBL" id="WGW13109.1"/>
    </source>
</evidence>
<sequence>MGKHTEARASRASDAVRVLRSPRKVLGARTPRGAALAMPAALTVVVLVGSAFVGTSQPTTDNVAAQSQASVERSQEPASRSSERQAPGQASNDVAKGDQSKDAKQAEAKKEAAKAKAGMVSELDEPAKPKPSDDSPSSAPDSAAPEVSDAPCSHGSSVEQGLQSNTIKIHRAICKAFPEVKSYGGIRQDSDSDHNDGRALDIMTSDKQLGDAISRYLQNHSSEFGVSYIIWRQRISMSGSSSWRSMADRGSPTANHMDHVHVSVN</sequence>
<evidence type="ECO:0000256" key="1">
    <source>
        <dbReference type="SAM" id="MobiDB-lite"/>
    </source>
</evidence>
<proteinExistence type="predicted"/>
<keyword evidence="2" id="KW-0812">Transmembrane</keyword>
<keyword evidence="5" id="KW-1185">Reference proteome</keyword>
<dbReference type="Pfam" id="PF26571">
    <property type="entry name" value="VldE"/>
    <property type="match status" value="1"/>
</dbReference>
<feature type="transmembrane region" description="Helical" evidence="2">
    <location>
        <begin position="33"/>
        <end position="53"/>
    </location>
</feature>
<protein>
    <recommendedName>
        <fullName evidence="3">ARB-07466-like C-terminal domain-containing protein</fullName>
    </recommendedName>
</protein>
<evidence type="ECO:0000256" key="2">
    <source>
        <dbReference type="SAM" id="Phobius"/>
    </source>
</evidence>
<feature type="region of interest" description="Disordered" evidence="1">
    <location>
        <begin position="1"/>
        <end position="29"/>
    </location>
</feature>
<dbReference type="RefSeq" id="WP_349639919.1">
    <property type="nucleotide sequence ID" value="NZ_CP090958.1"/>
</dbReference>
<feature type="domain" description="ARB-07466-like C-terminal" evidence="3">
    <location>
        <begin position="159"/>
        <end position="257"/>
    </location>
</feature>
<gene>
    <name evidence="4" type="ORF">LWF01_04865</name>
</gene>
<name>A0ABY8QXJ0_9MICO</name>
<feature type="compositionally biased region" description="Polar residues" evidence="1">
    <location>
        <begin position="54"/>
        <end position="80"/>
    </location>
</feature>
<evidence type="ECO:0000313" key="5">
    <source>
        <dbReference type="Proteomes" id="UP001209083"/>
    </source>
</evidence>
<evidence type="ECO:0000259" key="3">
    <source>
        <dbReference type="Pfam" id="PF26571"/>
    </source>
</evidence>
<feature type="compositionally biased region" description="Basic and acidic residues" evidence="1">
    <location>
        <begin position="256"/>
        <end position="265"/>
    </location>
</feature>
<feature type="compositionally biased region" description="Low complexity" evidence="1">
    <location>
        <begin position="134"/>
        <end position="151"/>
    </location>
</feature>
<dbReference type="Proteomes" id="UP001209083">
    <property type="component" value="Chromosome"/>
</dbReference>